<comment type="similarity">
    <text evidence="2 5">Belongs to the glycosyltransferase 8 family.</text>
</comment>
<feature type="compositionally biased region" description="Basic and acidic residues" evidence="6">
    <location>
        <begin position="127"/>
        <end position="136"/>
    </location>
</feature>
<keyword evidence="5" id="KW-0333">Golgi apparatus</keyword>
<sequence length="604" mass="68031">MKKARQRQRVFILCLLSVTVLAPIVFLSNGASFLASFGRRGLAHDISTLKYRAESSQLHAIEEADGGLVEPKPIVYREKDLGSLVSLGTSNVNSDSTQHRSTDDTTDSKKPENTGDRTILLGSNGTNDERGKENRSNSKVPSRSDTVGSSRDQSIRRASQKQTDRRVKEIQDKIIQAKTYLTLTPPGSNSHLVKELRQRIKELERYASEGAKDTDLPRSALQKTKAMEFTLFKANRVYKDCTAIAKKLRAMTYNAEEQVRAHKNEATYLLGLAARTTPKGYHCLSLRLTAEYFALSPDERQFPNQQKVHDPNLHHYAVFSDNILASAVVVNSTVSSAQDTGKVVFHVVTNALNLPAISMWFLLYPPGKATIHVQSVDNFEALSANYDTILKKQNSTDPRYTSELNHLRFYLPDVFPELSKIVLLDHDVVVRRDLAGLWGVDLKGKVNAAVETCHESDPSFRRMDMLINFSDPNVARRLDAGACTWAFGMNLFDLREWRRRDLTALYHKYLRMGSKRGLWKSGSLGLGWATFYNRTVGLDKKWQRLGLGYESGVGAGDGIEDAAVLHYDGVRKPWLDIGIPKYKSYWTAYLNYDNPHFQQCNIHP</sequence>
<dbReference type="Pfam" id="PF01501">
    <property type="entry name" value="Glyco_transf_8"/>
    <property type="match status" value="1"/>
</dbReference>
<evidence type="ECO:0000256" key="3">
    <source>
        <dbReference type="ARBA" id="ARBA00022676"/>
    </source>
</evidence>
<keyword evidence="5" id="KW-0961">Cell wall biogenesis/degradation</keyword>
<dbReference type="InterPro" id="IPR029993">
    <property type="entry name" value="GAUT"/>
</dbReference>
<feature type="compositionally biased region" description="Polar residues" evidence="6">
    <location>
        <begin position="137"/>
        <end position="161"/>
    </location>
</feature>
<evidence type="ECO:0000256" key="5">
    <source>
        <dbReference type="RuleBase" id="RU362027"/>
    </source>
</evidence>
<comment type="subcellular location">
    <subcellularLocation>
        <location evidence="5">Golgi apparatus membrane</location>
        <topology evidence="5">Single-pass type II membrane protein</topology>
    </subcellularLocation>
</comment>
<dbReference type="EMBL" id="CAMGYJ010000006">
    <property type="protein sequence ID" value="CAI0434309.1"/>
    <property type="molecule type" value="Genomic_DNA"/>
</dbReference>
<dbReference type="SUPFAM" id="SSF53448">
    <property type="entry name" value="Nucleotide-diphospho-sugar transferases"/>
    <property type="match status" value="1"/>
</dbReference>
<comment type="caution">
    <text evidence="7">The sequence shown here is derived from an EMBL/GenBank/DDBJ whole genome shotgun (WGS) entry which is preliminary data.</text>
</comment>
<evidence type="ECO:0000256" key="6">
    <source>
        <dbReference type="SAM" id="MobiDB-lite"/>
    </source>
</evidence>
<feature type="compositionally biased region" description="Basic and acidic residues" evidence="6">
    <location>
        <begin position="97"/>
        <end position="115"/>
    </location>
</feature>
<dbReference type="AlphaFoldDB" id="A0AAV0LLD4"/>
<proteinExistence type="inferred from homology"/>
<keyword evidence="3 5" id="KW-0328">Glycosyltransferase</keyword>
<reference evidence="7" key="1">
    <citation type="submission" date="2022-08" db="EMBL/GenBank/DDBJ databases">
        <authorList>
            <person name="Gutierrez-Valencia J."/>
        </authorList>
    </citation>
    <scope>NUCLEOTIDE SEQUENCE</scope>
</reference>
<gene>
    <name evidence="7" type="ORF">LITE_LOCUS24225</name>
</gene>
<accession>A0AAV0LLD4</accession>
<protein>
    <recommendedName>
        <fullName evidence="5">Hexosyltransferase</fullName>
        <ecNumber evidence="5">2.4.1.-</ecNumber>
    </recommendedName>
</protein>
<dbReference type="Pfam" id="PF25557">
    <property type="entry name" value="GAUT_1"/>
    <property type="match status" value="1"/>
</dbReference>
<evidence type="ECO:0000313" key="8">
    <source>
        <dbReference type="Proteomes" id="UP001154282"/>
    </source>
</evidence>
<dbReference type="EC" id="2.4.1.-" evidence="5"/>
<dbReference type="PANTHER" id="PTHR32116:SF0">
    <property type="entry name" value="GALACTURONOSYLTRANSFERASE 6-RELATED"/>
    <property type="match status" value="1"/>
</dbReference>
<keyword evidence="8" id="KW-1185">Reference proteome</keyword>
<evidence type="ECO:0000256" key="2">
    <source>
        <dbReference type="ARBA" id="ARBA00006351"/>
    </source>
</evidence>
<dbReference type="GO" id="GO:0047262">
    <property type="term" value="F:polygalacturonate 4-alpha-galacturonosyltransferase activity"/>
    <property type="evidence" value="ECO:0007669"/>
    <property type="project" value="InterPro"/>
</dbReference>
<dbReference type="Proteomes" id="UP001154282">
    <property type="component" value="Unassembled WGS sequence"/>
</dbReference>
<organism evidence="7 8">
    <name type="scientific">Linum tenue</name>
    <dbReference type="NCBI Taxonomy" id="586396"/>
    <lineage>
        <taxon>Eukaryota</taxon>
        <taxon>Viridiplantae</taxon>
        <taxon>Streptophyta</taxon>
        <taxon>Embryophyta</taxon>
        <taxon>Tracheophyta</taxon>
        <taxon>Spermatophyta</taxon>
        <taxon>Magnoliopsida</taxon>
        <taxon>eudicotyledons</taxon>
        <taxon>Gunneridae</taxon>
        <taxon>Pentapetalae</taxon>
        <taxon>rosids</taxon>
        <taxon>fabids</taxon>
        <taxon>Malpighiales</taxon>
        <taxon>Linaceae</taxon>
        <taxon>Linum</taxon>
    </lineage>
</organism>
<feature type="region of interest" description="Disordered" evidence="6">
    <location>
        <begin position="87"/>
        <end position="167"/>
    </location>
</feature>
<dbReference type="PANTHER" id="PTHR32116">
    <property type="entry name" value="GALACTURONOSYLTRANSFERASE 4-RELATED"/>
    <property type="match status" value="1"/>
</dbReference>
<dbReference type="Gene3D" id="3.90.550.10">
    <property type="entry name" value="Spore Coat Polysaccharide Biosynthesis Protein SpsA, Chain A"/>
    <property type="match status" value="1"/>
</dbReference>
<dbReference type="InterPro" id="IPR002495">
    <property type="entry name" value="Glyco_trans_8"/>
</dbReference>
<comment type="pathway">
    <text evidence="1 5">Glycan metabolism; pectin biosynthesis.</text>
</comment>
<dbReference type="GO" id="GO:0071555">
    <property type="term" value="P:cell wall organization"/>
    <property type="evidence" value="ECO:0007669"/>
    <property type="project" value="UniProtKB-KW"/>
</dbReference>
<keyword evidence="4" id="KW-0808">Transferase</keyword>
<evidence type="ECO:0000256" key="1">
    <source>
        <dbReference type="ARBA" id="ARBA00004877"/>
    </source>
</evidence>
<feature type="compositionally biased region" description="Polar residues" evidence="6">
    <location>
        <begin position="87"/>
        <end position="96"/>
    </location>
</feature>
<dbReference type="GO" id="GO:0000139">
    <property type="term" value="C:Golgi membrane"/>
    <property type="evidence" value="ECO:0007669"/>
    <property type="project" value="UniProtKB-SubCell"/>
</dbReference>
<name>A0AAV0LLD4_9ROSI</name>
<evidence type="ECO:0000256" key="4">
    <source>
        <dbReference type="ARBA" id="ARBA00022679"/>
    </source>
</evidence>
<evidence type="ECO:0000313" key="7">
    <source>
        <dbReference type="EMBL" id="CAI0434309.1"/>
    </source>
</evidence>
<dbReference type="InterPro" id="IPR029044">
    <property type="entry name" value="Nucleotide-diphossugar_trans"/>
</dbReference>